<dbReference type="Gene3D" id="3.40.50.2300">
    <property type="match status" value="1"/>
</dbReference>
<dbReference type="InterPro" id="IPR011006">
    <property type="entry name" value="CheY-like_superfamily"/>
</dbReference>
<proteinExistence type="predicted"/>
<protein>
    <submittedName>
        <fullName evidence="4">Response regulator</fullName>
    </submittedName>
</protein>
<evidence type="ECO:0000259" key="3">
    <source>
        <dbReference type="PROSITE" id="PS50110"/>
    </source>
</evidence>
<dbReference type="PROSITE" id="PS50110">
    <property type="entry name" value="RESPONSE_REGULATORY"/>
    <property type="match status" value="1"/>
</dbReference>
<dbReference type="SUPFAM" id="SSF52172">
    <property type="entry name" value="CheY-like"/>
    <property type="match status" value="1"/>
</dbReference>
<dbReference type="AlphaFoldDB" id="A0A7G5GYZ0"/>
<dbReference type="PANTHER" id="PTHR44591">
    <property type="entry name" value="STRESS RESPONSE REGULATOR PROTEIN 1"/>
    <property type="match status" value="1"/>
</dbReference>
<keyword evidence="1" id="KW-0597">Phosphoprotein</keyword>
<dbReference type="PANTHER" id="PTHR44591:SF3">
    <property type="entry name" value="RESPONSE REGULATORY DOMAIN-CONTAINING PROTEIN"/>
    <property type="match status" value="1"/>
</dbReference>
<dbReference type="InterPro" id="IPR050595">
    <property type="entry name" value="Bact_response_regulator"/>
</dbReference>
<dbReference type="Pfam" id="PF00072">
    <property type="entry name" value="Response_reg"/>
    <property type="match status" value="1"/>
</dbReference>
<dbReference type="SMART" id="SM00448">
    <property type="entry name" value="REC"/>
    <property type="match status" value="1"/>
</dbReference>
<gene>
    <name evidence="4" type="ORF">H3H32_03745</name>
</gene>
<dbReference type="RefSeq" id="WP_182461338.1">
    <property type="nucleotide sequence ID" value="NZ_CP059732.1"/>
</dbReference>
<accession>A0A7G5GYZ0</accession>
<dbReference type="KEGG" id="sfol:H3H32_03745"/>
<comment type="caution">
    <text evidence="2">Lacks conserved residue(s) required for the propagation of feature annotation.</text>
</comment>
<organism evidence="4 5">
    <name type="scientific">Spirosoma foliorum</name>
    <dbReference type="NCBI Taxonomy" id="2710596"/>
    <lineage>
        <taxon>Bacteria</taxon>
        <taxon>Pseudomonadati</taxon>
        <taxon>Bacteroidota</taxon>
        <taxon>Cytophagia</taxon>
        <taxon>Cytophagales</taxon>
        <taxon>Cytophagaceae</taxon>
        <taxon>Spirosoma</taxon>
    </lineage>
</organism>
<keyword evidence="5" id="KW-1185">Reference proteome</keyword>
<dbReference type="Proteomes" id="UP000515369">
    <property type="component" value="Chromosome"/>
</dbReference>
<name>A0A7G5GYZ0_9BACT</name>
<evidence type="ECO:0000256" key="1">
    <source>
        <dbReference type="ARBA" id="ARBA00022553"/>
    </source>
</evidence>
<dbReference type="EMBL" id="CP059732">
    <property type="protein sequence ID" value="QMW04082.1"/>
    <property type="molecule type" value="Genomic_DNA"/>
</dbReference>
<reference evidence="4 5" key="1">
    <citation type="submission" date="2020-07" db="EMBL/GenBank/DDBJ databases">
        <title>Spirosoma foliorum sp. nov., isolated from the leaves on the Nejang mountain Korea, Republic of.</title>
        <authorList>
            <person name="Ho H."/>
            <person name="Lee Y.-J."/>
            <person name="Nurcahyanto D.-A."/>
            <person name="Kim S.-G."/>
        </authorList>
    </citation>
    <scope>NUCLEOTIDE SEQUENCE [LARGE SCALE GENOMIC DNA]</scope>
    <source>
        <strain evidence="4 5">PL0136</strain>
    </source>
</reference>
<evidence type="ECO:0000313" key="4">
    <source>
        <dbReference type="EMBL" id="QMW04082.1"/>
    </source>
</evidence>
<dbReference type="GO" id="GO:0000160">
    <property type="term" value="P:phosphorelay signal transduction system"/>
    <property type="evidence" value="ECO:0007669"/>
    <property type="project" value="InterPro"/>
</dbReference>
<dbReference type="InterPro" id="IPR001789">
    <property type="entry name" value="Sig_transdc_resp-reg_receiver"/>
</dbReference>
<evidence type="ECO:0000256" key="2">
    <source>
        <dbReference type="PROSITE-ProRule" id="PRU00169"/>
    </source>
</evidence>
<evidence type="ECO:0000313" key="5">
    <source>
        <dbReference type="Proteomes" id="UP000515369"/>
    </source>
</evidence>
<feature type="domain" description="Response regulatory" evidence="3">
    <location>
        <begin position="6"/>
        <end position="128"/>
    </location>
</feature>
<sequence>MGNHGPIIIIDEDEDDRELVSTILNQIAPDTQIIFLENGQQLLDYLEKTDQLPFLIISEIFTPILNGLEVMERLNQLSALKSKAIPFILLTSPVDKHLVEEAYKVHVQGIFEKKPSLEEMKVQLQAILDYWTLSLEPNQFEGKK</sequence>